<dbReference type="PANTHER" id="PTHR46470">
    <property type="entry name" value="N-ACYLNEURAMINATE-9-PHOSPHATASE"/>
    <property type="match status" value="1"/>
</dbReference>
<dbReference type="Gene3D" id="1.20.120.1600">
    <property type="match status" value="1"/>
</dbReference>
<dbReference type="InterPro" id="IPR023214">
    <property type="entry name" value="HAD_sf"/>
</dbReference>
<comment type="cofactor">
    <cofactor evidence="1">
        <name>Mg(2+)</name>
        <dbReference type="ChEBI" id="CHEBI:18420"/>
    </cofactor>
</comment>
<comment type="caution">
    <text evidence="4">The sequence shown here is derived from an EMBL/GenBank/DDBJ whole genome shotgun (WGS) entry which is preliminary data.</text>
</comment>
<evidence type="ECO:0000256" key="3">
    <source>
        <dbReference type="ARBA" id="ARBA00022842"/>
    </source>
</evidence>
<protein>
    <submittedName>
        <fullName evidence="4">HAD family hydrolase</fullName>
    </submittedName>
</protein>
<dbReference type="Proteomes" id="UP000320146">
    <property type="component" value="Unassembled WGS sequence"/>
</dbReference>
<gene>
    <name evidence="4" type="ORF">EVA99_00630</name>
</gene>
<dbReference type="InterPro" id="IPR036412">
    <property type="entry name" value="HAD-like_sf"/>
</dbReference>
<dbReference type="InterPro" id="IPR006439">
    <property type="entry name" value="HAD-SF_hydro_IA"/>
</dbReference>
<proteinExistence type="predicted"/>
<evidence type="ECO:0000313" key="5">
    <source>
        <dbReference type="Proteomes" id="UP000320146"/>
    </source>
</evidence>
<evidence type="ECO:0000256" key="1">
    <source>
        <dbReference type="ARBA" id="ARBA00001946"/>
    </source>
</evidence>
<dbReference type="InterPro" id="IPR051400">
    <property type="entry name" value="HAD-like_hydrolase"/>
</dbReference>
<keyword evidence="3" id="KW-0460">Magnesium</keyword>
<dbReference type="PANTHER" id="PTHR46470:SF4">
    <property type="entry name" value="5-AMINO-6-(5-PHOSPHO-D-RIBITYLAMINO)URACIL PHOSPHATASE YIGB"/>
    <property type="match status" value="1"/>
</dbReference>
<dbReference type="SFLD" id="SFLDG01129">
    <property type="entry name" value="C1.5:_HAD__Beta-PGM__Phosphata"/>
    <property type="match status" value="1"/>
</dbReference>
<evidence type="ECO:0000313" key="4">
    <source>
        <dbReference type="EMBL" id="RZO24767.1"/>
    </source>
</evidence>
<keyword evidence="2 4" id="KW-0378">Hydrolase</keyword>
<organism evidence="4 5">
    <name type="scientific">SAR86 cluster bacterium</name>
    <dbReference type="NCBI Taxonomy" id="2030880"/>
    <lineage>
        <taxon>Bacteria</taxon>
        <taxon>Pseudomonadati</taxon>
        <taxon>Pseudomonadota</taxon>
        <taxon>Gammaproteobacteria</taxon>
        <taxon>SAR86 cluster</taxon>
    </lineage>
</organism>
<dbReference type="GO" id="GO:0016787">
    <property type="term" value="F:hydrolase activity"/>
    <property type="evidence" value="ECO:0007669"/>
    <property type="project" value="UniProtKB-KW"/>
</dbReference>
<evidence type="ECO:0000256" key="2">
    <source>
        <dbReference type="ARBA" id="ARBA00022801"/>
    </source>
</evidence>
<dbReference type="GO" id="GO:0009231">
    <property type="term" value="P:riboflavin biosynthetic process"/>
    <property type="evidence" value="ECO:0007669"/>
    <property type="project" value="TreeGrafter"/>
</dbReference>
<dbReference type="EMBL" id="SHBL01000003">
    <property type="protein sequence ID" value="RZO24767.1"/>
    <property type="molecule type" value="Genomic_DNA"/>
</dbReference>
<sequence length="242" mass="27922">MARKKIKLITFDLDDTVWPNKKVILDAEKALWNFLVLKVPQLKDNFNEGSINKIRVNLVEQDPSLKFDLTRFRKEVVKELLLSLGLDTNEAIYYSNESFNEFFKARNKVQLYKDAKLILERLHRKTLIGSLSNGNADLEIIGIDSFFDFAINSKDVSSNKPSPPHFLKALKIASCSPDEAIHIGDCPVNDVGGARNCNINTIWFNCDKHKWDEIFPCDLQTKNWKDLYEVITKNFILERENV</sequence>
<dbReference type="Gene3D" id="3.40.50.1000">
    <property type="entry name" value="HAD superfamily/HAD-like"/>
    <property type="match status" value="1"/>
</dbReference>
<dbReference type="NCBIfam" id="TIGR01509">
    <property type="entry name" value="HAD-SF-IA-v3"/>
    <property type="match status" value="1"/>
</dbReference>
<reference evidence="4 5" key="1">
    <citation type="submission" date="2019-02" db="EMBL/GenBank/DDBJ databases">
        <title>Prokaryotic population dynamics and viral predation in marine succession experiment using metagenomics: the confinement effect.</title>
        <authorList>
            <person name="Haro-Moreno J.M."/>
            <person name="Rodriguez-Valera F."/>
            <person name="Lopez-Perez M."/>
        </authorList>
    </citation>
    <scope>NUCLEOTIDE SEQUENCE [LARGE SCALE GENOMIC DNA]</scope>
    <source>
        <strain evidence="4">MED-G166</strain>
    </source>
</reference>
<dbReference type="SFLD" id="SFLDS00003">
    <property type="entry name" value="Haloacid_Dehalogenase"/>
    <property type="match status" value="1"/>
</dbReference>
<name>A0A520MU79_9GAMM</name>
<dbReference type="NCBIfam" id="TIGR01549">
    <property type="entry name" value="HAD-SF-IA-v1"/>
    <property type="match status" value="1"/>
</dbReference>
<dbReference type="SUPFAM" id="SSF56784">
    <property type="entry name" value="HAD-like"/>
    <property type="match status" value="1"/>
</dbReference>
<accession>A0A520MU79</accession>
<dbReference type="Pfam" id="PF00702">
    <property type="entry name" value="Hydrolase"/>
    <property type="match status" value="1"/>
</dbReference>
<dbReference type="AlphaFoldDB" id="A0A520MU79"/>